<dbReference type="GO" id="GO:0003677">
    <property type="term" value="F:DNA binding"/>
    <property type="evidence" value="ECO:0007669"/>
    <property type="project" value="InterPro"/>
</dbReference>
<reference evidence="4" key="1">
    <citation type="submission" date="2018-05" db="EMBL/GenBank/DDBJ databases">
        <authorList>
            <person name="Lanie J.A."/>
            <person name="Ng W.-L."/>
            <person name="Kazmierczak K.M."/>
            <person name="Andrzejewski T.M."/>
            <person name="Davidsen T.M."/>
            <person name="Wayne K.J."/>
            <person name="Tettelin H."/>
            <person name="Glass J.I."/>
            <person name="Rusch D."/>
            <person name="Podicherti R."/>
            <person name="Tsui H.-C.T."/>
            <person name="Winkler M.E."/>
        </authorList>
    </citation>
    <scope>NUCLEOTIDE SEQUENCE</scope>
</reference>
<dbReference type="PANTHER" id="PTHR47227:SF5">
    <property type="entry name" value="DNA-DIRECTED RNA POLYMERASES I, II, AND III SUBUNIT RPABC2"/>
    <property type="match status" value="1"/>
</dbReference>
<name>A0A382GMU7_9ZZZZ</name>
<protein>
    <recommendedName>
        <fullName evidence="5">DNA-directed RNA polymerase</fullName>
    </recommendedName>
</protein>
<dbReference type="NCBIfam" id="NF002208">
    <property type="entry name" value="PRK01099.1-3"/>
    <property type="match status" value="1"/>
</dbReference>
<gene>
    <name evidence="4" type="ORF">METZ01_LOCUS228978</name>
</gene>
<dbReference type="GO" id="GO:0042797">
    <property type="term" value="P:tRNA transcription by RNA polymerase III"/>
    <property type="evidence" value="ECO:0007669"/>
    <property type="project" value="TreeGrafter"/>
</dbReference>
<dbReference type="NCBIfam" id="NF002207">
    <property type="entry name" value="PRK01099.1-2"/>
    <property type="match status" value="1"/>
</dbReference>
<feature type="compositionally biased region" description="Basic and acidic residues" evidence="3">
    <location>
        <begin position="1"/>
        <end position="18"/>
    </location>
</feature>
<dbReference type="GO" id="GO:0003899">
    <property type="term" value="F:DNA-directed RNA polymerase activity"/>
    <property type="evidence" value="ECO:0007669"/>
    <property type="project" value="InterPro"/>
</dbReference>
<dbReference type="SMART" id="SM01409">
    <property type="entry name" value="RNA_pol_Rpb6"/>
    <property type="match status" value="1"/>
</dbReference>
<dbReference type="GO" id="GO:0000428">
    <property type="term" value="C:DNA-directed RNA polymerase complex"/>
    <property type="evidence" value="ECO:0007669"/>
    <property type="project" value="UniProtKB-KW"/>
</dbReference>
<dbReference type="AlphaFoldDB" id="A0A382GMU7"/>
<keyword evidence="1" id="KW-0240">DNA-directed RNA polymerase</keyword>
<accession>A0A382GMU7</accession>
<evidence type="ECO:0008006" key="5">
    <source>
        <dbReference type="Google" id="ProtNLM"/>
    </source>
</evidence>
<feature type="region of interest" description="Disordered" evidence="3">
    <location>
        <begin position="1"/>
        <end position="32"/>
    </location>
</feature>
<dbReference type="InterPro" id="IPR036161">
    <property type="entry name" value="RPB6/omega-like_sf"/>
</dbReference>
<dbReference type="Pfam" id="PF01192">
    <property type="entry name" value="RNA_pol_Rpb6"/>
    <property type="match status" value="1"/>
</dbReference>
<keyword evidence="2" id="KW-0804">Transcription</keyword>
<evidence type="ECO:0000256" key="3">
    <source>
        <dbReference type="SAM" id="MobiDB-lite"/>
    </source>
</evidence>
<dbReference type="EMBL" id="UINC01056282">
    <property type="protein sequence ID" value="SVB76124.1"/>
    <property type="molecule type" value="Genomic_DNA"/>
</dbReference>
<dbReference type="InterPro" id="IPR006110">
    <property type="entry name" value="Pol_omega/Rpo6/RPB6"/>
</dbReference>
<dbReference type="PROSITE" id="PS01111">
    <property type="entry name" value="RNA_POL_K_14KD"/>
    <property type="match status" value="1"/>
</dbReference>
<evidence type="ECO:0000256" key="2">
    <source>
        <dbReference type="ARBA" id="ARBA00023163"/>
    </source>
</evidence>
<proteinExistence type="inferred from homology"/>
<organism evidence="4">
    <name type="scientific">marine metagenome</name>
    <dbReference type="NCBI Taxonomy" id="408172"/>
    <lineage>
        <taxon>unclassified sequences</taxon>
        <taxon>metagenomes</taxon>
        <taxon>ecological metagenomes</taxon>
    </lineage>
</organism>
<dbReference type="HAMAP" id="MF_00192">
    <property type="entry name" value="RNApol_arch_Rpo6"/>
    <property type="match status" value="1"/>
</dbReference>
<dbReference type="SUPFAM" id="SSF63562">
    <property type="entry name" value="RPB6/omega subunit-like"/>
    <property type="match status" value="1"/>
</dbReference>
<dbReference type="InterPro" id="IPR020708">
    <property type="entry name" value="DNA-dir_RNA_polK_14-18kDa_CS"/>
</dbReference>
<dbReference type="Gene3D" id="3.90.940.10">
    <property type="match status" value="1"/>
</dbReference>
<dbReference type="PANTHER" id="PTHR47227">
    <property type="entry name" value="DNA-DIRECTED RNA POLYMERASE SUBUNIT K"/>
    <property type="match status" value="1"/>
</dbReference>
<evidence type="ECO:0000256" key="1">
    <source>
        <dbReference type="ARBA" id="ARBA00022478"/>
    </source>
</evidence>
<evidence type="ECO:0000313" key="4">
    <source>
        <dbReference type="EMBL" id="SVB76124.1"/>
    </source>
</evidence>
<dbReference type="GO" id="GO:0006366">
    <property type="term" value="P:transcription by RNA polymerase II"/>
    <property type="evidence" value="ECO:0007669"/>
    <property type="project" value="TreeGrafter"/>
</dbReference>
<dbReference type="InterPro" id="IPR006111">
    <property type="entry name" value="Rpo6/Rpb6"/>
</dbReference>
<dbReference type="GO" id="GO:0006360">
    <property type="term" value="P:transcription by RNA polymerase I"/>
    <property type="evidence" value="ECO:0007669"/>
    <property type="project" value="TreeGrafter"/>
</dbReference>
<sequence>MPKLKENNDGPDIHDSETKNVSINESDDKSTENAIAVYRKLREDASVDPKELTENEIAQIDKECKIIEDRETITQDTPHEPVEIISDKGLVITGPPTLTRFEKARIMGARALQLSLGAPVFITIPKNTISSLEIAMEELNQRLLPIVIKRSLPNGDYQNISIDKFE</sequence>